<evidence type="ECO:0000256" key="4">
    <source>
        <dbReference type="SAM" id="MobiDB-lite"/>
    </source>
</evidence>
<dbReference type="Proteomes" id="UP000726737">
    <property type="component" value="Unassembled WGS sequence"/>
</dbReference>
<gene>
    <name evidence="6" type="ORF">BG011_008885</name>
</gene>
<keyword evidence="7" id="KW-1185">Reference proteome</keyword>
<feature type="compositionally biased region" description="Acidic residues" evidence="4">
    <location>
        <begin position="180"/>
        <end position="194"/>
    </location>
</feature>
<accession>A0A9P6QDT0</accession>
<dbReference type="GO" id="GO:0005634">
    <property type="term" value="C:nucleus"/>
    <property type="evidence" value="ECO:0007669"/>
    <property type="project" value="UniProtKB-SubCell"/>
</dbReference>
<protein>
    <recommendedName>
        <fullName evidence="5">PNK FHA domain-containing protein</fullName>
    </recommendedName>
</protein>
<organism evidence="6 7">
    <name type="scientific">Mortierella polycephala</name>
    <dbReference type="NCBI Taxonomy" id="41804"/>
    <lineage>
        <taxon>Eukaryota</taxon>
        <taxon>Fungi</taxon>
        <taxon>Fungi incertae sedis</taxon>
        <taxon>Mucoromycota</taxon>
        <taxon>Mortierellomycotina</taxon>
        <taxon>Mortierellomycetes</taxon>
        <taxon>Mortierellales</taxon>
        <taxon>Mortierellaceae</taxon>
        <taxon>Mortierella</taxon>
    </lineage>
</organism>
<feature type="compositionally biased region" description="Basic and acidic residues" evidence="4">
    <location>
        <begin position="167"/>
        <end position="179"/>
    </location>
</feature>
<dbReference type="Gene3D" id="2.60.200.20">
    <property type="match status" value="1"/>
</dbReference>
<reference evidence="6" key="1">
    <citation type="journal article" date="2020" name="Fungal Divers.">
        <title>Resolving the Mortierellaceae phylogeny through synthesis of multi-gene phylogenetics and phylogenomics.</title>
        <authorList>
            <person name="Vandepol N."/>
            <person name="Liber J."/>
            <person name="Desiro A."/>
            <person name="Na H."/>
            <person name="Kennedy M."/>
            <person name="Barry K."/>
            <person name="Grigoriev I.V."/>
            <person name="Miller A.N."/>
            <person name="O'Donnell K."/>
            <person name="Stajich J.E."/>
            <person name="Bonito G."/>
        </authorList>
    </citation>
    <scope>NUCLEOTIDE SEQUENCE</scope>
    <source>
        <strain evidence="6">KOD948</strain>
    </source>
</reference>
<evidence type="ECO:0000313" key="6">
    <source>
        <dbReference type="EMBL" id="KAG0263364.1"/>
    </source>
</evidence>
<keyword evidence="2" id="KW-0378">Hydrolase</keyword>
<dbReference type="GO" id="GO:0016787">
    <property type="term" value="F:hydrolase activity"/>
    <property type="evidence" value="ECO:0007669"/>
    <property type="project" value="UniProtKB-KW"/>
</dbReference>
<dbReference type="InterPro" id="IPR008984">
    <property type="entry name" value="SMAD_FHA_dom_sf"/>
</dbReference>
<dbReference type="SUPFAM" id="SSF49879">
    <property type="entry name" value="SMAD/FHA domain"/>
    <property type="match status" value="1"/>
</dbReference>
<dbReference type="OrthoDB" id="2444046at2759"/>
<evidence type="ECO:0000256" key="1">
    <source>
        <dbReference type="ARBA" id="ARBA00004123"/>
    </source>
</evidence>
<comment type="subcellular location">
    <subcellularLocation>
        <location evidence="1">Nucleus</location>
    </subcellularLocation>
</comment>
<feature type="region of interest" description="Disordered" evidence="4">
    <location>
        <begin position="154"/>
        <end position="205"/>
    </location>
</feature>
<evidence type="ECO:0000256" key="2">
    <source>
        <dbReference type="ARBA" id="ARBA00022801"/>
    </source>
</evidence>
<evidence type="ECO:0000313" key="7">
    <source>
        <dbReference type="Proteomes" id="UP000726737"/>
    </source>
</evidence>
<dbReference type="EMBL" id="JAAAJA010000076">
    <property type="protein sequence ID" value="KAG0263364.1"/>
    <property type="molecule type" value="Genomic_DNA"/>
</dbReference>
<comment type="caution">
    <text evidence="6">The sequence shown here is derived from an EMBL/GenBank/DDBJ whole genome shotgun (WGS) entry which is preliminary data.</text>
</comment>
<keyword evidence="3" id="KW-0539">Nucleus</keyword>
<name>A0A9P6QDT0_9FUNG</name>
<dbReference type="AlphaFoldDB" id="A0A9P6QDT0"/>
<dbReference type="Pfam" id="PF17913">
    <property type="entry name" value="FHA_2"/>
    <property type="match status" value="1"/>
</dbReference>
<dbReference type="InterPro" id="IPR041388">
    <property type="entry name" value="FHA_2"/>
</dbReference>
<evidence type="ECO:0000256" key="3">
    <source>
        <dbReference type="ARBA" id="ARBA00023242"/>
    </source>
</evidence>
<sequence length="240" mass="26161">MTPHVAATLCLSSTGQTLDLEHGATLVLGRGTFVGITSCHISRRQVLVISNDNDITLIRQGTNRSLLDGLSLPKDKPHEYPITIDILPLDLQGDSVKMTRRQSASLQSPAPVTSPFITLTSNVTAPSVASYKGPEPEHGYVVTRASVRRLANIKESTMDRQASAQRRTKEDTAIRHLDIDDQVSDTTSDSEGDEDQVHEGRHSSVISAESSFVCDDLSDMDDGEHHFSKSERAPHPVVLL</sequence>
<evidence type="ECO:0000259" key="5">
    <source>
        <dbReference type="Pfam" id="PF17913"/>
    </source>
</evidence>
<feature type="domain" description="PNK FHA" evidence="5">
    <location>
        <begin position="10"/>
        <end position="74"/>
    </location>
</feature>
<proteinExistence type="predicted"/>